<dbReference type="InterPro" id="IPR002616">
    <property type="entry name" value="tRNA_ribo_trans-like"/>
</dbReference>
<organism evidence="6 7">
    <name type="scientific">Qipengyuania qiaonensis</name>
    <dbReference type="NCBI Taxonomy" id="2867240"/>
    <lineage>
        <taxon>Bacteria</taxon>
        <taxon>Pseudomonadati</taxon>
        <taxon>Pseudomonadota</taxon>
        <taxon>Alphaproteobacteria</taxon>
        <taxon>Sphingomonadales</taxon>
        <taxon>Erythrobacteraceae</taxon>
        <taxon>Qipengyuania</taxon>
    </lineage>
</organism>
<feature type="active site" description="Proton acceptor" evidence="4">
    <location>
        <position position="93"/>
    </location>
</feature>
<sequence length="374" mass="41346">MKSRFSFAVEASDGAARTGTISMLRGQIRTPAFMPVGTAATVKAMKPETVRKTGADIILGNTYHLMLRPGAERVAKLGGLHKFMNWHRPILTDSGGYQVMSLSDLRKLTEEGVEFRSHIDGSKHMLTPERSIEIQRLLGSDIVMAFDECPRADRPREEIAASMEMSMRWAARSRSGFDAGGELAQRAALFGIQQGALDRELRQISAEQLTDIGFDGYAIGGLAVGEGQEAMFATLDYAPGQLPVDRPRYLMGVGKPDDLVGAVERGVDMFDCVLPSRSGRNGQAFTWNGPINLRNARFAEDQEPLDSRCTCDTCGTYTRAYLHHLVKSQEILGAMLMTEHNIAFYQQLMQAMRDAIGKGCFATFAADFRRDYLR</sequence>
<gene>
    <name evidence="4 6" type="primary">tgt</name>
    <name evidence="6" type="ORF">K3174_02415</name>
</gene>
<dbReference type="RefSeq" id="WP_221555296.1">
    <property type="nucleotide sequence ID" value="NZ_JAIGNO010000001.1"/>
</dbReference>
<name>A0ABS7J234_9SPHN</name>
<reference evidence="6 7" key="1">
    <citation type="submission" date="2021-08" db="EMBL/GenBank/DDBJ databases">
        <title>Comparative Genomics Analysis of the Genus Qipengyuania Reveals Extensive Genetic Diversity and Metabolic Versatility, Including the Description of Fifteen Novel Species.</title>
        <authorList>
            <person name="Liu Y."/>
        </authorList>
    </citation>
    <scope>NUCLEOTIDE SEQUENCE [LARGE SCALE GENOMIC DNA]</scope>
    <source>
        <strain evidence="6 7">6D47A</strain>
    </source>
</reference>
<dbReference type="PANTHER" id="PTHR46499">
    <property type="entry name" value="QUEUINE TRNA-RIBOSYLTRANSFERASE"/>
    <property type="match status" value="1"/>
</dbReference>
<comment type="caution">
    <text evidence="4">Lacks conserved residue(s) required for the propagation of feature annotation.</text>
</comment>
<dbReference type="PANTHER" id="PTHR46499:SF1">
    <property type="entry name" value="QUEUINE TRNA-RIBOSYLTRANSFERASE"/>
    <property type="match status" value="1"/>
</dbReference>
<feature type="binding site" evidence="4">
    <location>
        <position position="147"/>
    </location>
    <ligand>
        <name>substrate</name>
    </ligand>
</feature>
<keyword evidence="4" id="KW-0479">Metal-binding</keyword>
<evidence type="ECO:0000256" key="1">
    <source>
        <dbReference type="ARBA" id="ARBA00022676"/>
    </source>
</evidence>
<dbReference type="NCBIfam" id="TIGR00449">
    <property type="entry name" value="tgt_general"/>
    <property type="match status" value="1"/>
</dbReference>
<feature type="domain" description="tRNA-guanine(15) transglycosylase-like" evidence="5">
    <location>
        <begin position="15"/>
        <end position="372"/>
    </location>
</feature>
<comment type="subunit">
    <text evidence="4">Homodimer. Within each dimer, one monomer is responsible for RNA recognition and catalysis, while the other monomer binds to the replacement base PreQ1.</text>
</comment>
<protein>
    <recommendedName>
        <fullName evidence="4">Queuine tRNA-ribosyltransferase</fullName>
        <ecNumber evidence="4">2.4.2.29</ecNumber>
    </recommendedName>
    <alternativeName>
        <fullName evidence="4">Guanine insertion enzyme</fullName>
    </alternativeName>
    <alternativeName>
        <fullName evidence="4">tRNA-guanine transglycosylase</fullName>
    </alternativeName>
</protein>
<keyword evidence="3 4" id="KW-0819">tRNA processing</keyword>
<dbReference type="Gene3D" id="3.20.20.105">
    <property type="entry name" value="Queuine tRNA-ribosyltransferase-like"/>
    <property type="match status" value="1"/>
</dbReference>
<evidence type="ECO:0000313" key="7">
    <source>
        <dbReference type="Proteomes" id="UP000755104"/>
    </source>
</evidence>
<dbReference type="EC" id="2.4.2.29" evidence="4"/>
<evidence type="ECO:0000259" key="5">
    <source>
        <dbReference type="Pfam" id="PF01702"/>
    </source>
</evidence>
<dbReference type="HAMAP" id="MF_00168">
    <property type="entry name" value="Q_tRNA_Tgt"/>
    <property type="match status" value="1"/>
</dbReference>
<dbReference type="Pfam" id="PF01702">
    <property type="entry name" value="TGT"/>
    <property type="match status" value="1"/>
</dbReference>
<dbReference type="Proteomes" id="UP000755104">
    <property type="component" value="Unassembled WGS sequence"/>
</dbReference>
<dbReference type="InterPro" id="IPR050076">
    <property type="entry name" value="ArchSynthase1/Queuine_TRR"/>
</dbReference>
<feature type="binding site" evidence="4">
    <location>
        <position position="194"/>
    </location>
    <ligand>
        <name>substrate</name>
    </ligand>
</feature>
<comment type="function">
    <text evidence="4">Catalyzes the base-exchange of a guanine (G) residue with the queuine precursor 7-aminomethyl-7-deazaguanine (PreQ1) at position 34 (anticodon wobble position) in tRNAs with GU(N) anticodons (tRNA-Asp, -Asn, -His and -Tyr). Catalysis occurs through a double-displacement mechanism. The nucleophile active site attacks the C1' of nucleotide 34 to detach the guanine base from the RNA, forming a covalent enzyme-RNA intermediate. The proton acceptor active site deprotonates the incoming PreQ1, allowing a nucleophilic attack on the C1' of the ribose to form the product. After dissociation, two additional enzymatic reactions on the tRNA convert PreQ1 to queuine (Q), resulting in the hypermodified nucleoside queuosine (7-(((4,5-cis-dihydroxy-2-cyclopenten-1-yl)amino)methyl)-7-deazaguanosine).</text>
</comment>
<comment type="similarity">
    <text evidence="4">Belongs to the queuine tRNA-ribosyltransferase family.</text>
</comment>
<keyword evidence="4" id="KW-0862">Zinc</keyword>
<dbReference type="InterPro" id="IPR036511">
    <property type="entry name" value="TGT-like_sf"/>
</dbReference>
<comment type="cofactor">
    <cofactor evidence="4">
        <name>Zn(2+)</name>
        <dbReference type="ChEBI" id="CHEBI:29105"/>
    </cofactor>
    <text evidence="4">Binds 1 zinc ion per subunit.</text>
</comment>
<proteinExistence type="inferred from homology"/>
<feature type="region of interest" description="RNA binding" evidence="4">
    <location>
        <begin position="252"/>
        <end position="258"/>
    </location>
</feature>
<accession>A0ABS7J234</accession>
<dbReference type="EMBL" id="JAIGNO010000001">
    <property type="protein sequence ID" value="MBX7481371.1"/>
    <property type="molecule type" value="Genomic_DNA"/>
</dbReference>
<comment type="pathway">
    <text evidence="4">tRNA modification; tRNA-queuosine biosynthesis.</text>
</comment>
<evidence type="ECO:0000256" key="4">
    <source>
        <dbReference type="HAMAP-Rule" id="MF_00168"/>
    </source>
</evidence>
<keyword evidence="4" id="KW-0671">Queuosine biosynthesis</keyword>
<feature type="binding site" evidence="4">
    <location>
        <position position="221"/>
    </location>
    <ligand>
        <name>substrate</name>
    </ligand>
</feature>
<comment type="catalytic activity">
    <reaction evidence="4">
        <text>7-aminomethyl-7-carbaguanine + guanosine(34) in tRNA = 7-aminomethyl-7-carbaguanosine(34) in tRNA + guanine</text>
        <dbReference type="Rhea" id="RHEA:24104"/>
        <dbReference type="Rhea" id="RHEA-COMP:10341"/>
        <dbReference type="Rhea" id="RHEA-COMP:10342"/>
        <dbReference type="ChEBI" id="CHEBI:16235"/>
        <dbReference type="ChEBI" id="CHEBI:58703"/>
        <dbReference type="ChEBI" id="CHEBI:74269"/>
        <dbReference type="ChEBI" id="CHEBI:82833"/>
        <dbReference type="EC" id="2.4.2.29"/>
    </reaction>
</comment>
<feature type="binding site" evidence="4">
    <location>
        <position position="314"/>
    </location>
    <ligand>
        <name>Zn(2+)</name>
        <dbReference type="ChEBI" id="CHEBI:29105"/>
    </ligand>
</feature>
<feature type="binding site" evidence="4">
    <location>
        <position position="311"/>
    </location>
    <ligand>
        <name>Zn(2+)</name>
        <dbReference type="ChEBI" id="CHEBI:29105"/>
    </ligand>
</feature>
<dbReference type="NCBIfam" id="TIGR00430">
    <property type="entry name" value="Q_tRNA_tgt"/>
    <property type="match status" value="1"/>
</dbReference>
<feature type="binding site" evidence="4">
    <location>
        <position position="340"/>
    </location>
    <ligand>
        <name>Zn(2+)</name>
        <dbReference type="ChEBI" id="CHEBI:29105"/>
    </ligand>
</feature>
<keyword evidence="1 4" id="KW-0328">Glycosyltransferase</keyword>
<feature type="binding site" evidence="4">
    <location>
        <begin position="93"/>
        <end position="97"/>
    </location>
    <ligand>
        <name>substrate</name>
    </ligand>
</feature>
<keyword evidence="2 4" id="KW-0808">Transferase</keyword>
<evidence type="ECO:0000256" key="2">
    <source>
        <dbReference type="ARBA" id="ARBA00022679"/>
    </source>
</evidence>
<evidence type="ECO:0000313" key="6">
    <source>
        <dbReference type="EMBL" id="MBX7481371.1"/>
    </source>
</evidence>
<dbReference type="InterPro" id="IPR004803">
    <property type="entry name" value="TGT"/>
</dbReference>
<dbReference type="GO" id="GO:0016757">
    <property type="term" value="F:glycosyltransferase activity"/>
    <property type="evidence" value="ECO:0007669"/>
    <property type="project" value="UniProtKB-KW"/>
</dbReference>
<feature type="active site" description="Nucleophile" evidence="4">
    <location>
        <position position="271"/>
    </location>
</feature>
<comment type="caution">
    <text evidence="6">The sequence shown here is derived from an EMBL/GenBank/DDBJ whole genome shotgun (WGS) entry which is preliminary data.</text>
</comment>
<feature type="binding site" evidence="4">
    <location>
        <position position="309"/>
    </location>
    <ligand>
        <name>Zn(2+)</name>
        <dbReference type="ChEBI" id="CHEBI:29105"/>
    </ligand>
</feature>
<dbReference type="SUPFAM" id="SSF51713">
    <property type="entry name" value="tRNA-guanine transglycosylase"/>
    <property type="match status" value="1"/>
</dbReference>
<evidence type="ECO:0000256" key="3">
    <source>
        <dbReference type="ARBA" id="ARBA00022694"/>
    </source>
</evidence>
<keyword evidence="7" id="KW-1185">Reference proteome</keyword>